<evidence type="ECO:0000313" key="8">
    <source>
        <dbReference type="Proteomes" id="UP000597507"/>
    </source>
</evidence>
<feature type="compositionally biased region" description="Basic and acidic residues" evidence="5">
    <location>
        <begin position="32"/>
        <end position="46"/>
    </location>
</feature>
<dbReference type="Pfam" id="PF03330">
    <property type="entry name" value="DPBB_1"/>
    <property type="match status" value="1"/>
</dbReference>
<feature type="region of interest" description="Disordered" evidence="5">
    <location>
        <begin position="109"/>
        <end position="137"/>
    </location>
</feature>
<dbReference type="Gene3D" id="2.40.40.10">
    <property type="entry name" value="RlpA-like domain"/>
    <property type="match status" value="1"/>
</dbReference>
<dbReference type="EC" id="4.2.2.-" evidence="3"/>
<dbReference type="InterPro" id="IPR012997">
    <property type="entry name" value="RplA"/>
</dbReference>
<comment type="function">
    <text evidence="3">Lytic transglycosylase with a strong preference for naked glycan strands that lack stem peptides.</text>
</comment>
<comment type="caution">
    <text evidence="7">The sequence shown here is derived from an EMBL/GenBank/DDBJ whole genome shotgun (WGS) entry which is preliminary data.</text>
</comment>
<dbReference type="PANTHER" id="PTHR34183">
    <property type="entry name" value="ENDOLYTIC PEPTIDOGLYCAN TRANSGLYCOSYLASE RLPA"/>
    <property type="match status" value="1"/>
</dbReference>
<keyword evidence="8" id="KW-1185">Reference proteome</keyword>
<reference evidence="7 8" key="1">
    <citation type="journal article" date="2014" name="Int. J. Syst. Evol. Microbiol.">
        <title>Complete genome sequence of Corynebacterium casei LMG S-19264T (=DSM 44701T), isolated from a smear-ripened cheese.</title>
        <authorList>
            <consortium name="US DOE Joint Genome Institute (JGI-PGF)"/>
            <person name="Walter F."/>
            <person name="Albersmeier A."/>
            <person name="Kalinowski J."/>
            <person name="Ruckert C."/>
        </authorList>
    </citation>
    <scope>NUCLEOTIDE SEQUENCE [LARGE SCALE GENOMIC DNA]</scope>
    <source>
        <strain evidence="7 8">CGMCC 1.16330</strain>
    </source>
</reference>
<dbReference type="InterPro" id="IPR034718">
    <property type="entry name" value="RlpA"/>
</dbReference>
<dbReference type="SUPFAM" id="SSF50685">
    <property type="entry name" value="Barwin-like endoglucanases"/>
    <property type="match status" value="1"/>
</dbReference>
<dbReference type="HAMAP" id="MF_02071">
    <property type="entry name" value="RlpA"/>
    <property type="match status" value="1"/>
</dbReference>
<feature type="compositionally biased region" description="Basic and acidic residues" evidence="5">
    <location>
        <begin position="123"/>
        <end position="137"/>
    </location>
</feature>
<evidence type="ECO:0000256" key="3">
    <source>
        <dbReference type="HAMAP-Rule" id="MF_02071"/>
    </source>
</evidence>
<dbReference type="CDD" id="cd22268">
    <property type="entry name" value="DPBB_RlpA-like"/>
    <property type="match status" value="1"/>
</dbReference>
<dbReference type="GO" id="GO:0071555">
    <property type="term" value="P:cell wall organization"/>
    <property type="evidence" value="ECO:0007669"/>
    <property type="project" value="UniProtKB-KW"/>
</dbReference>
<dbReference type="EMBL" id="BMKS01000001">
    <property type="protein sequence ID" value="GGG17417.1"/>
    <property type="molecule type" value="Genomic_DNA"/>
</dbReference>
<evidence type="ECO:0000256" key="2">
    <source>
        <dbReference type="ARBA" id="ARBA00023316"/>
    </source>
</evidence>
<keyword evidence="1 3" id="KW-0456">Lyase</keyword>
<dbReference type="GO" id="GO:0008932">
    <property type="term" value="F:lytic endotransglycosylase activity"/>
    <property type="evidence" value="ECO:0007669"/>
    <property type="project" value="UniProtKB-UniRule"/>
</dbReference>
<evidence type="ECO:0000256" key="1">
    <source>
        <dbReference type="ARBA" id="ARBA00023239"/>
    </source>
</evidence>
<evidence type="ECO:0000256" key="5">
    <source>
        <dbReference type="SAM" id="MobiDB-lite"/>
    </source>
</evidence>
<feature type="region of interest" description="Disordered" evidence="5">
    <location>
        <begin position="26"/>
        <end position="69"/>
    </location>
</feature>
<evidence type="ECO:0000256" key="4">
    <source>
        <dbReference type="RuleBase" id="RU003495"/>
    </source>
</evidence>
<comment type="similarity">
    <text evidence="3 4">Belongs to the RlpA family.</text>
</comment>
<keyword evidence="2 3" id="KW-0961">Cell wall biogenesis/degradation</keyword>
<dbReference type="Proteomes" id="UP000597507">
    <property type="component" value="Unassembled WGS sequence"/>
</dbReference>
<evidence type="ECO:0000259" key="6">
    <source>
        <dbReference type="Pfam" id="PF03330"/>
    </source>
</evidence>
<dbReference type="PANTHER" id="PTHR34183:SF8">
    <property type="entry name" value="ENDOLYTIC PEPTIDOGLYCAN TRANSGLYCOSYLASE RLPA-RELATED"/>
    <property type="match status" value="1"/>
</dbReference>
<dbReference type="GO" id="GO:0000270">
    <property type="term" value="P:peptidoglycan metabolic process"/>
    <property type="evidence" value="ECO:0007669"/>
    <property type="project" value="UniProtKB-UniRule"/>
</dbReference>
<name>A0A8J3EBW8_9PROT</name>
<dbReference type="RefSeq" id="WP_229677725.1">
    <property type="nucleotide sequence ID" value="NZ_BMKS01000001.1"/>
</dbReference>
<dbReference type="NCBIfam" id="TIGR00413">
    <property type="entry name" value="rlpA"/>
    <property type="match status" value="1"/>
</dbReference>
<sequence length="137" mass="14364">MEDRRLALAAAIAAPLLFGPAAGAVARGEAGPQRDEASYYHPRFEGRPMANGEPFDPASESAAHRSLPLGTRARVTNLANGRSAEVTVEDCGPCVRGRIIDVSPAAAEQLGMRHSGTAPVEVRPIEVPRPADDGGDR</sequence>
<proteinExistence type="inferred from homology"/>
<dbReference type="InterPro" id="IPR009009">
    <property type="entry name" value="RlpA-like_DPBB"/>
</dbReference>
<evidence type="ECO:0000313" key="7">
    <source>
        <dbReference type="EMBL" id="GGG17417.1"/>
    </source>
</evidence>
<accession>A0A8J3EBW8</accession>
<organism evidence="7 8">
    <name type="scientific">Caldovatus sediminis</name>
    <dbReference type="NCBI Taxonomy" id="2041189"/>
    <lineage>
        <taxon>Bacteria</taxon>
        <taxon>Pseudomonadati</taxon>
        <taxon>Pseudomonadota</taxon>
        <taxon>Alphaproteobacteria</taxon>
        <taxon>Acetobacterales</taxon>
        <taxon>Roseomonadaceae</taxon>
        <taxon>Caldovatus</taxon>
    </lineage>
</organism>
<gene>
    <name evidence="3" type="primary">rlpA</name>
    <name evidence="7" type="ORF">GCM10010964_02020</name>
</gene>
<protein>
    <recommendedName>
        <fullName evidence="3">Endolytic peptidoglycan transglycosylase RlpA</fullName>
        <ecNumber evidence="3">4.2.2.-</ecNumber>
    </recommendedName>
</protein>
<dbReference type="InterPro" id="IPR036908">
    <property type="entry name" value="RlpA-like_sf"/>
</dbReference>
<dbReference type="AlphaFoldDB" id="A0A8J3EBW8"/>
<feature type="domain" description="RlpA-like protein double-psi beta-barrel" evidence="6">
    <location>
        <begin position="37"/>
        <end position="122"/>
    </location>
</feature>